<dbReference type="Pfam" id="PF02872">
    <property type="entry name" value="5_nucleotid_C"/>
    <property type="match status" value="1"/>
</dbReference>
<dbReference type="CDD" id="cd10283">
    <property type="entry name" value="MnuA_DNase1-like"/>
    <property type="match status" value="1"/>
</dbReference>
<dbReference type="InterPro" id="IPR047971">
    <property type="entry name" value="ExeM-like"/>
</dbReference>
<dbReference type="SUPFAM" id="SSF56219">
    <property type="entry name" value="DNase I-like"/>
    <property type="match status" value="1"/>
</dbReference>
<evidence type="ECO:0000259" key="1">
    <source>
        <dbReference type="Pfam" id="PF02872"/>
    </source>
</evidence>
<dbReference type="InterPro" id="IPR005135">
    <property type="entry name" value="Endo/exonuclease/phosphatase"/>
</dbReference>
<dbReference type="Pfam" id="PF03372">
    <property type="entry name" value="Exo_endo_phos"/>
    <property type="match status" value="1"/>
</dbReference>
<dbReference type="InterPro" id="IPR029052">
    <property type="entry name" value="Metallo-depent_PP-like"/>
</dbReference>
<dbReference type="eggNOG" id="COG2931">
    <property type="taxonomic scope" value="Bacteria"/>
</dbReference>
<comment type="caution">
    <text evidence="3">The sequence shown here is derived from an EMBL/GenBank/DDBJ whole genome shotgun (WGS) entry which is preliminary data.</text>
</comment>
<dbReference type="GO" id="GO:0009166">
    <property type="term" value="P:nucleotide catabolic process"/>
    <property type="evidence" value="ECO:0007669"/>
    <property type="project" value="InterPro"/>
</dbReference>
<dbReference type="InterPro" id="IPR006179">
    <property type="entry name" value="5_nucleotidase/apyrase"/>
</dbReference>
<dbReference type="SUPFAM" id="SSF51120">
    <property type="entry name" value="beta-Roll"/>
    <property type="match status" value="1"/>
</dbReference>
<dbReference type="CDD" id="cd04486">
    <property type="entry name" value="YhcR_OBF_like"/>
    <property type="match status" value="1"/>
</dbReference>
<dbReference type="RefSeq" id="WP_008278548.1">
    <property type="nucleotide sequence ID" value="NZ_AAXW01000087.1"/>
</dbReference>
<reference evidence="3 4" key="1">
    <citation type="submission" date="2007-03" db="EMBL/GenBank/DDBJ databases">
        <authorList>
            <person name="Stal L."/>
            <person name="Ferriera S."/>
            <person name="Johnson J."/>
            <person name="Kravitz S."/>
            <person name="Beeson K."/>
            <person name="Sutton G."/>
            <person name="Rogers Y.-H."/>
            <person name="Friedman R."/>
            <person name="Frazier M."/>
            <person name="Venter J.C."/>
        </authorList>
    </citation>
    <scope>NUCLEOTIDE SEQUENCE [LARGE SCALE GENOMIC DNA]</scope>
    <source>
        <strain evidence="3 4">CCY0110</strain>
    </source>
</reference>
<feature type="domain" description="5'-Nucleotidase C-terminal" evidence="1">
    <location>
        <begin position="1200"/>
        <end position="1412"/>
    </location>
</feature>
<dbReference type="eggNOG" id="COG0737">
    <property type="taxonomic scope" value="Bacteria"/>
</dbReference>
<name>A3IYT2_9CHRO</name>
<dbReference type="InterPro" id="IPR008334">
    <property type="entry name" value="5'-Nucleotdase_C"/>
</dbReference>
<dbReference type="Proteomes" id="UP000003781">
    <property type="component" value="Unassembled WGS sequence"/>
</dbReference>
<dbReference type="PANTHER" id="PTHR42834">
    <property type="entry name" value="ENDONUCLEASE/EXONUCLEASE/PHOSPHATASE FAMILY PROTEIN (AFU_ORTHOLOGUE AFUA_3G09210)"/>
    <property type="match status" value="1"/>
</dbReference>
<dbReference type="Gene3D" id="3.60.10.10">
    <property type="entry name" value="Endonuclease/exonuclease/phosphatase"/>
    <property type="match status" value="1"/>
</dbReference>
<organism evidence="3 4">
    <name type="scientific">Crocosphaera chwakensis CCY0110</name>
    <dbReference type="NCBI Taxonomy" id="391612"/>
    <lineage>
        <taxon>Bacteria</taxon>
        <taxon>Bacillati</taxon>
        <taxon>Cyanobacteriota</taxon>
        <taxon>Cyanophyceae</taxon>
        <taxon>Oscillatoriophycideae</taxon>
        <taxon>Chroococcales</taxon>
        <taxon>Aphanothecaceae</taxon>
        <taxon>Crocosphaera</taxon>
        <taxon>Crocosphaera chwakensis</taxon>
    </lineage>
</organism>
<proteinExistence type="predicted"/>
<dbReference type="EMBL" id="AAXW01000087">
    <property type="protein sequence ID" value="EAZ88373.1"/>
    <property type="molecule type" value="Genomic_DNA"/>
</dbReference>
<accession>A3IYT2</accession>
<dbReference type="NCBIfam" id="NF033681">
    <property type="entry name" value="ExeM_NucH_DNase"/>
    <property type="match status" value="1"/>
</dbReference>
<dbReference type="Gene3D" id="3.60.21.10">
    <property type="match status" value="1"/>
</dbReference>
<dbReference type="GO" id="GO:0016787">
    <property type="term" value="F:hydrolase activity"/>
    <property type="evidence" value="ECO:0007669"/>
    <property type="project" value="InterPro"/>
</dbReference>
<evidence type="ECO:0000259" key="2">
    <source>
        <dbReference type="Pfam" id="PF03372"/>
    </source>
</evidence>
<sequence>MFIEDFDLFTGIGFAPDGTSGLLNSDAWIITGLSDGDLNFGDSATSGDFARGTSTGGVTTGGFYSFEVANGNNILGVQSAGSDFTPGEIVLRLQNTGETTLTEVEVDYDIFFFNDQSRANVLNFSYSPDNVTYTPVAALDFTTPEVADTSPTWETVNRSTTIDGISLNPDDFFYLKWTGDDVSGSGSRDEYGIDNVTVSGLTLPEINPPDVTAEFIHTIQGDGFQSPLTSETVIVEAVVVGDFQGSTGLSGFFLQEEDADVDDNPLTSEGIFIFDGSSPSVDVNIGDLVRVTGTVAEFNNLTELTNITDVEIISSNNPLPTAVTVNFPVSEEIDLESVEGMLTTIPDTLFVTEYFNLDRFGEIRLSSNGDSNAPNTDGRLDQYTQFNAPDVDGFAQYQDDIAKRQIVLDDGSSVQNPETLIFGRDGNPLSSTNTLRGGDTITGVTGVLDERFGDYRLQTNQGVDFQAVNERPATPDEVGGTLKVAAFNVLNFFTTLDDGSGLGSGPNNLDSRGADSPEEFDRQIEKLVTTLSTLDADIIGLTELENEFGGDQNGDGQFAIDTLVNALNDSVGAGTYAYVDPGVNYVGGDAIAVGAIYKTDTVQVAPNTTVELLTDDLLPSLNLNLSGEPIFEGDATSRVPLAVTFEEIATGETFTLAVNHFKSKGSSGLSDTSDPNFDQGDGQGFWNFRRTEASQALDAWLKSDPTGSGDSDYLITGDLNAYAQEDPITFLENQGYTDLVEQFVGDEAYSFLFDGQYGTLDYALANETLQTQVTGATEWRINADEPDALDYNLDFGRNPDLFDGSTPYRTSDHDPVIVGLDLESTTEPFTLQILHTSDQEAGIPALEDAIGLSAVMNALEDDYDNTLKLSSGDLFIAGPFFNASRDIYGEPGIADILIQNELGWDAAAVGNHEFDAGPDAFATLIAPDADIQGVGIDPNTGYTGTAFPYLATNLNYATDSSNLQDFVVPDGEAPTPNSLAGSVVIEIGGEQIGVVGAVTPILPQIANIGGITMLTDSTVTEIEDQAQTIADNVQPVIDELVAQGINKIVLMTHLQQFEIEQALAAKLSDVDVLMGGGSHRVMANDDDILRQDETQTSPQFLQPYPQVFQDADNNPIYLVNTAANYRYLGQLVLEFDADGVITNIGDDSGTFATDIAGVDRLYDQDITTFDQVKGVADPELVEIVDNVGEFINSQDGNIFGNTEVYLNGVRGSVRTEETNLGNLTADANLWYASQYGIDVDISVKNGGGIRDAIGVSFIEGGTNELVELPPQPNPEVGKEEGDVSQLDVSNSLRFDNKLSVVDISAQGIKDLAEHFVAGWTPEATPGQFGQIGGFSFSYDPDNTAIVFERDGDGDAIGVEVAGDRIRNLVLDNPDGTQEVIVEDGELQVSPDQTYKMVILDFLAGGGDGYPVFHFENVTPLEGLEATSLPDNAPGLVVSGEQDALAEYLAEFYPTAEQAFDEADTAITEDTRIQNLNFREDTIIDEVISEPPPSKVFGTSGDDFFDTEIPDDKQFIGDNQLLFAGSGDDYVDVSFAPGGDRSRIDLGSGDDILFAGSNHRILAGSGDDMLFLGYGEGNNVITGGSGMDQFWLLTDDGTLPTEANTITDFTIGEDVIGFGATDLTFEDLMLTQNGADTTINALGQDLAILRRIESSELSASDFAFA</sequence>
<dbReference type="InterPro" id="IPR036691">
    <property type="entry name" value="Endo/exonu/phosph_ase_sf"/>
</dbReference>
<dbReference type="Gene3D" id="2.150.10.10">
    <property type="entry name" value="Serralysin-like metalloprotease, C-terminal"/>
    <property type="match status" value="1"/>
</dbReference>
<evidence type="ECO:0000313" key="3">
    <source>
        <dbReference type="EMBL" id="EAZ88373.1"/>
    </source>
</evidence>
<gene>
    <name evidence="3" type="ORF">CY0110_04373</name>
</gene>
<dbReference type="eggNOG" id="COG2374">
    <property type="taxonomic scope" value="Bacteria"/>
</dbReference>
<protein>
    <submittedName>
        <fullName evidence="3">5'-nucleotidase</fullName>
    </submittedName>
</protein>
<evidence type="ECO:0000313" key="4">
    <source>
        <dbReference type="Proteomes" id="UP000003781"/>
    </source>
</evidence>
<dbReference type="PRINTS" id="PR01607">
    <property type="entry name" value="APYRASEFAMLY"/>
</dbReference>
<dbReference type="SUPFAM" id="SSF55816">
    <property type="entry name" value="5'-nucleotidase (syn. UDP-sugar hydrolase), C-terminal domain"/>
    <property type="match status" value="1"/>
</dbReference>
<dbReference type="InterPro" id="IPR036907">
    <property type="entry name" value="5'-Nucleotdase_C_sf"/>
</dbReference>
<keyword evidence="4" id="KW-1185">Reference proteome</keyword>
<dbReference type="InterPro" id="IPR011049">
    <property type="entry name" value="Serralysin-like_metalloprot_C"/>
</dbReference>
<dbReference type="SUPFAM" id="SSF56300">
    <property type="entry name" value="Metallo-dependent phosphatases"/>
    <property type="match status" value="1"/>
</dbReference>
<dbReference type="Gene3D" id="3.90.780.10">
    <property type="entry name" value="5'-Nucleotidase, C-terminal domain"/>
    <property type="match status" value="1"/>
</dbReference>
<dbReference type="PANTHER" id="PTHR42834:SF1">
    <property type="entry name" value="ENDONUCLEASE_EXONUCLEASE_PHOSPHATASE FAMILY PROTEIN (AFU_ORTHOLOGUE AFUA_3G09210)"/>
    <property type="match status" value="1"/>
</dbReference>
<feature type="domain" description="Endonuclease/exonuclease/phosphatase" evidence="2">
    <location>
        <begin position="487"/>
        <end position="813"/>
    </location>
</feature>